<gene>
    <name evidence="5" type="primary">arsC</name>
    <name evidence="5" type="ORF">E5K04_07815</name>
</gene>
<dbReference type="InterPro" id="IPR006659">
    <property type="entry name" value="Arsenate_reductase"/>
</dbReference>
<dbReference type="PROSITE" id="PS51353">
    <property type="entry name" value="ARSC"/>
    <property type="match status" value="1"/>
</dbReference>
<dbReference type="InterPro" id="IPR006660">
    <property type="entry name" value="Arsenate_reductase-like"/>
</dbReference>
<name>A0A4T0UXN3_9NEIS</name>
<dbReference type="InterPro" id="IPR036249">
    <property type="entry name" value="Thioredoxin-like_sf"/>
</dbReference>
<dbReference type="OrthoDB" id="9790554at2"/>
<comment type="catalytic activity">
    <reaction evidence="4">
        <text>[glutaredoxin]-dithiol + arsenate + glutathione + H(+) = glutathionyl-S-S-[glutaredoxin] + arsenite + H2O</text>
        <dbReference type="Rhea" id="RHEA:22016"/>
        <dbReference type="Rhea" id="RHEA-COMP:10729"/>
        <dbReference type="Rhea" id="RHEA-COMP:17668"/>
        <dbReference type="ChEBI" id="CHEBI:15377"/>
        <dbReference type="ChEBI" id="CHEBI:15378"/>
        <dbReference type="ChEBI" id="CHEBI:29242"/>
        <dbReference type="ChEBI" id="CHEBI:29950"/>
        <dbReference type="ChEBI" id="CHEBI:48597"/>
        <dbReference type="ChEBI" id="CHEBI:57925"/>
        <dbReference type="ChEBI" id="CHEBI:146199"/>
        <dbReference type="EC" id="1.20.4.1"/>
    </reaction>
</comment>
<dbReference type="AlphaFoldDB" id="A0A4T0UXN3"/>
<comment type="caution">
    <text evidence="5">The sequence shown here is derived from an EMBL/GenBank/DDBJ whole genome shotgun (WGS) entry which is preliminary data.</text>
</comment>
<dbReference type="NCBIfam" id="TIGR00014">
    <property type="entry name" value="arsC"/>
    <property type="match status" value="1"/>
</dbReference>
<organism evidence="5 6">
    <name type="scientific">Crenobacter intestini</name>
    <dbReference type="NCBI Taxonomy" id="2563443"/>
    <lineage>
        <taxon>Bacteria</taxon>
        <taxon>Pseudomonadati</taxon>
        <taxon>Pseudomonadota</taxon>
        <taxon>Betaproteobacteria</taxon>
        <taxon>Neisseriales</taxon>
        <taxon>Neisseriaceae</taxon>
        <taxon>Crenobacter</taxon>
    </lineage>
</organism>
<protein>
    <recommendedName>
        <fullName evidence="4">Arsenate reductase</fullName>
        <ecNumber evidence="4">1.20.4.1</ecNumber>
    </recommendedName>
</protein>
<sequence length="116" mass="13374">MIRFYHNPRCSKSREALQLLQDAGAEVEVIDYQKTPPSPEEITRLLGLLGLEPRALMRKHEEEYKELYLDDITLEDRHLIAAMHDNPRLIERPIAVGTDKAVIGRPPERVLELLAH</sequence>
<dbReference type="CDD" id="cd03034">
    <property type="entry name" value="ArsC_ArsC"/>
    <property type="match status" value="1"/>
</dbReference>
<dbReference type="EMBL" id="STGJ01000007">
    <property type="protein sequence ID" value="TIC83455.1"/>
    <property type="molecule type" value="Genomic_DNA"/>
</dbReference>
<keyword evidence="6" id="KW-1185">Reference proteome</keyword>
<dbReference type="Proteomes" id="UP000308891">
    <property type="component" value="Unassembled WGS sequence"/>
</dbReference>
<dbReference type="PANTHER" id="PTHR30041:SF4">
    <property type="entry name" value="ARSENATE REDUCTASE"/>
    <property type="match status" value="1"/>
</dbReference>
<evidence type="ECO:0000256" key="1">
    <source>
        <dbReference type="ARBA" id="ARBA00007198"/>
    </source>
</evidence>
<proteinExistence type="inferred from homology"/>
<evidence type="ECO:0000256" key="3">
    <source>
        <dbReference type="PROSITE-ProRule" id="PRU01282"/>
    </source>
</evidence>
<dbReference type="EC" id="1.20.4.1" evidence="4"/>
<evidence type="ECO:0000256" key="4">
    <source>
        <dbReference type="RuleBase" id="RU362029"/>
    </source>
</evidence>
<dbReference type="SUPFAM" id="SSF52833">
    <property type="entry name" value="Thioredoxin-like"/>
    <property type="match status" value="1"/>
</dbReference>
<keyword evidence="2 4" id="KW-0560">Oxidoreductase</keyword>
<evidence type="ECO:0000313" key="6">
    <source>
        <dbReference type="Proteomes" id="UP000308891"/>
    </source>
</evidence>
<dbReference type="PANTHER" id="PTHR30041">
    <property type="entry name" value="ARSENATE REDUCTASE"/>
    <property type="match status" value="1"/>
</dbReference>
<dbReference type="GO" id="GO:0008794">
    <property type="term" value="F:arsenate reductase (glutaredoxin) activity"/>
    <property type="evidence" value="ECO:0007669"/>
    <property type="project" value="UniProtKB-UniRule"/>
</dbReference>
<dbReference type="RefSeq" id="WP_136552707.1">
    <property type="nucleotide sequence ID" value="NZ_STGJ01000007.1"/>
</dbReference>
<dbReference type="Gene3D" id="3.40.30.10">
    <property type="entry name" value="Glutaredoxin"/>
    <property type="match status" value="1"/>
</dbReference>
<evidence type="ECO:0000313" key="5">
    <source>
        <dbReference type="EMBL" id="TIC83455.1"/>
    </source>
</evidence>
<dbReference type="Pfam" id="PF03960">
    <property type="entry name" value="ArsC"/>
    <property type="match status" value="1"/>
</dbReference>
<comment type="similarity">
    <text evidence="1 3 4">Belongs to the ArsC family.</text>
</comment>
<evidence type="ECO:0000256" key="2">
    <source>
        <dbReference type="ARBA" id="ARBA00023002"/>
    </source>
</evidence>
<reference evidence="5 6" key="1">
    <citation type="submission" date="2019-04" db="EMBL/GenBank/DDBJ databases">
        <title>Crenobacter sp. nov.</title>
        <authorList>
            <person name="Shi S."/>
        </authorList>
    </citation>
    <scope>NUCLEOTIDE SEQUENCE [LARGE SCALE GENOMIC DNA]</scope>
    <source>
        <strain evidence="5 6">GY 70310</strain>
    </source>
</reference>
<accession>A0A4T0UXN3</accession>